<keyword evidence="5 7" id="KW-1133">Transmembrane helix</keyword>
<evidence type="ECO:0000256" key="1">
    <source>
        <dbReference type="ARBA" id="ARBA00004651"/>
    </source>
</evidence>
<gene>
    <name evidence="8" type="ORF">ACFFHU_01525</name>
</gene>
<proteinExistence type="inferred from homology"/>
<dbReference type="InterPro" id="IPR051907">
    <property type="entry name" value="DoxX-like_oxidoreductase"/>
</dbReference>
<dbReference type="Proteomes" id="UP001589894">
    <property type="component" value="Unassembled WGS sequence"/>
</dbReference>
<keyword evidence="6 7" id="KW-0472">Membrane</keyword>
<dbReference type="RefSeq" id="WP_377334843.1">
    <property type="nucleotide sequence ID" value="NZ_JBHLUE010000001.1"/>
</dbReference>
<dbReference type="PANTHER" id="PTHR33452">
    <property type="entry name" value="OXIDOREDUCTASE CATD-RELATED"/>
    <property type="match status" value="1"/>
</dbReference>
<keyword evidence="3" id="KW-1003">Cell membrane</keyword>
<evidence type="ECO:0000256" key="2">
    <source>
        <dbReference type="ARBA" id="ARBA00006679"/>
    </source>
</evidence>
<evidence type="ECO:0000256" key="3">
    <source>
        <dbReference type="ARBA" id="ARBA00022475"/>
    </source>
</evidence>
<protein>
    <submittedName>
        <fullName evidence="8">DoxX family protein</fullName>
    </submittedName>
</protein>
<sequence length="155" mass="16051">MPPQLNAAVLSLFRAVAGLLFLCHGIASIFGVLGGNQGTGHSVPAGTWPGWYAALIQLIAGALVLVGLATRPAALIASGSMAYAYFSVHQEKALLPIRNGGELAAMFCWSFLIITVFGGGPYSLDRLIARMTGRGAVPDRTGEPLDGSREPAVAS</sequence>
<feature type="transmembrane region" description="Helical" evidence="7">
    <location>
        <begin position="54"/>
        <end position="83"/>
    </location>
</feature>
<keyword evidence="4 7" id="KW-0812">Transmembrane</keyword>
<evidence type="ECO:0000313" key="9">
    <source>
        <dbReference type="Proteomes" id="UP001589894"/>
    </source>
</evidence>
<dbReference type="EMBL" id="JBHLUE010000001">
    <property type="protein sequence ID" value="MFC0562857.1"/>
    <property type="molecule type" value="Genomic_DNA"/>
</dbReference>
<keyword evidence="9" id="KW-1185">Reference proteome</keyword>
<feature type="transmembrane region" description="Helical" evidence="7">
    <location>
        <begin position="103"/>
        <end position="124"/>
    </location>
</feature>
<dbReference type="PANTHER" id="PTHR33452:SF4">
    <property type="entry name" value="BLL4328 PROTEIN"/>
    <property type="match status" value="1"/>
</dbReference>
<comment type="caution">
    <text evidence="8">The sequence shown here is derived from an EMBL/GenBank/DDBJ whole genome shotgun (WGS) entry which is preliminary data.</text>
</comment>
<dbReference type="Pfam" id="PF07681">
    <property type="entry name" value="DoxX"/>
    <property type="match status" value="1"/>
</dbReference>
<feature type="transmembrane region" description="Helical" evidence="7">
    <location>
        <begin position="12"/>
        <end position="33"/>
    </location>
</feature>
<evidence type="ECO:0000256" key="6">
    <source>
        <dbReference type="ARBA" id="ARBA00023136"/>
    </source>
</evidence>
<comment type="similarity">
    <text evidence="2">Belongs to the DoxX family.</text>
</comment>
<organism evidence="8 9">
    <name type="scientific">Plantactinospora siamensis</name>
    <dbReference type="NCBI Taxonomy" id="555372"/>
    <lineage>
        <taxon>Bacteria</taxon>
        <taxon>Bacillati</taxon>
        <taxon>Actinomycetota</taxon>
        <taxon>Actinomycetes</taxon>
        <taxon>Micromonosporales</taxon>
        <taxon>Micromonosporaceae</taxon>
        <taxon>Plantactinospora</taxon>
    </lineage>
</organism>
<comment type="subcellular location">
    <subcellularLocation>
        <location evidence="1">Cell membrane</location>
        <topology evidence="1">Multi-pass membrane protein</topology>
    </subcellularLocation>
</comment>
<evidence type="ECO:0000256" key="5">
    <source>
        <dbReference type="ARBA" id="ARBA00022989"/>
    </source>
</evidence>
<name>A0ABV6NPZ4_9ACTN</name>
<evidence type="ECO:0000313" key="8">
    <source>
        <dbReference type="EMBL" id="MFC0562857.1"/>
    </source>
</evidence>
<reference evidence="8 9" key="1">
    <citation type="submission" date="2024-09" db="EMBL/GenBank/DDBJ databases">
        <authorList>
            <person name="Sun Q."/>
            <person name="Mori K."/>
        </authorList>
    </citation>
    <scope>NUCLEOTIDE SEQUENCE [LARGE SCALE GENOMIC DNA]</scope>
    <source>
        <strain evidence="8 9">TBRC 2205</strain>
    </source>
</reference>
<evidence type="ECO:0000256" key="4">
    <source>
        <dbReference type="ARBA" id="ARBA00022692"/>
    </source>
</evidence>
<dbReference type="InterPro" id="IPR032808">
    <property type="entry name" value="DoxX"/>
</dbReference>
<evidence type="ECO:0000256" key="7">
    <source>
        <dbReference type="SAM" id="Phobius"/>
    </source>
</evidence>
<accession>A0ABV6NPZ4</accession>